<dbReference type="OrthoDB" id="7783751at2"/>
<dbReference type="Gene3D" id="2.130.10.10">
    <property type="entry name" value="YVTN repeat-like/Quinoprotein amine dehydrogenase"/>
    <property type="match status" value="1"/>
</dbReference>
<evidence type="ECO:0000256" key="1">
    <source>
        <dbReference type="SAM" id="MobiDB-lite"/>
    </source>
</evidence>
<accession>A0A2T6A5C2</accession>
<proteinExistence type="predicted"/>
<dbReference type="InterPro" id="IPR036366">
    <property type="entry name" value="PGBDSf"/>
</dbReference>
<dbReference type="InterPro" id="IPR015943">
    <property type="entry name" value="WD40/YVTN_repeat-like_dom_sf"/>
</dbReference>
<keyword evidence="5" id="KW-1185">Reference proteome</keyword>
<dbReference type="InterPro" id="IPR002477">
    <property type="entry name" value="Peptidoglycan-bd-like"/>
</dbReference>
<dbReference type="SUPFAM" id="SSF47090">
    <property type="entry name" value="PGBD-like"/>
    <property type="match status" value="1"/>
</dbReference>
<dbReference type="Proteomes" id="UP000244069">
    <property type="component" value="Unassembled WGS sequence"/>
</dbReference>
<evidence type="ECO:0000313" key="5">
    <source>
        <dbReference type="Proteomes" id="UP000244069"/>
    </source>
</evidence>
<sequence length="2756" mass="296378">MSTGPGSRSLKDHAQAARTAQAKARLRISRVRERMDPGLGLFLVAAILAFGTGGWVLARIVDTRGYFDPPVLTEIDDPRKLADYRTPDAPIVDMVRSGQTAVVGRADGAIQTYDMETSLFTEETLPRSGGLSGGLSFLSTDCSNVSDCQTPSTLFAVTDQGGLARRSGGRWDVVLSDSRWERQNGTPVEQDAISVWAVSDDGRWVLAMTEDDAVGLFDQTDGTWSSVAQTGAVTRPEHLVFAADLFWIGGSGGLEVIDPRHPSTRRPVGGVEGDVLDLEVDTLGKVLILTSKPCDRGASCLTIQSARGPASVQTLVGEDNVSPDLSDTAVEHAALQNGKFVVLGKAGIHVYDPKQRHWSMLVDAAVDTFHAGANGSTILYSAGSEVGKVQGGSVIWRKEAPAKVRQILPGSGATVFGLLANGTVVDLASSGSEPLFPSDPALPGLDGITAATFWKDTLIGLRNDEVILHDPAQRRFQTIALDLPPNVSRSRLELRASDRTLWLIDFATGRIFEGGMQGEWPTHTLTFEERTSPGPDIGDVSADGPNLWITDRRGRPWRLESGGGRAPVALTGQEAPSGFIPSTAASAGGVLTFSDGRNIARYDPRARSWSDLYAGPDEGIADLALGGRSVIALSPDGIVTAVKDDQGWQPVTGSVAGADLSSDTIEDAYAHGDRVYFGGNGKVMTYLPQDRRMGPTFANGRGSVRILGAGSSDPMWLSNDRLMLGDTLFSGKGERVLSAGMTGNGLVYMAEEDGRRYAVSREGNVECRFRGREAPGGTLVDALLLPDERVFVATTDRLAIYNPRFRRWVALTERGVSDTAQLAILHGNLVLIDDGLMQAIPLEAIPTPHSCDASPQDLDWGITLKAAKITLDRTGGQVLLLETGGRLRRWDGVEATLQPARNATPQSIELRRAFSRDNGFTMLAPDAVWHYDLRSRLWSTTTLKGRPSHAAEIDLTSDAVDTLGVTVWDDSGIGYGGFLDGDAIPLRRLDLPVLPRPQQDPKALVDMAMAPAFIAFLGRRDLELFSPTGRDPIARIALPEPQEDRTLGFVRKANDLVLIEGPRAQPTRIHVIDRTLAQRQRQAPLESVSWSYSPAKDKSWHLASDRLWRIDEALVLYECRIEPGLDATQTCDPRTRPPFRVEPDALRAAAGIRQSDRFLLLPDRLVRIDGENRQSDMAFDAEMTDKSRLFSFARQTYFWEAPGRGLFRETKGVWQQIAASAFDIVRSSTHMGVTTPDGLLVLGTDNTTLQNPKKAEADLHAATMTTDGGIWGLAPDGRVVTINGTPSAPVTEAFVPDPVKIAPGKFERQGRSTVSVLWSQAADGQITAEWDAPCAPLDRALTLAKRWGLGKTWKAPECRHYLQTDLALARDEVLLADASNGQTTRILTTKAIYEVDPASGKTSKADPWSDRLRVSTTDQATLEDLTRLVTRIDGQFWLAPPSLDLEPDDAFSVRTGDEKPGQTISGGRPLPIPPYETPWVSWDRERSQVLFGQDHAMSPGQAIAKGSFLPDAPGRTALVGRDRIALINAHGLWHFVQGAGLQPVSIAPLPEAVGLAHRRFLFAEGGMDAVTGQRSSDTNVLGLSHGALGLTETLRGGGLEATYQVSGRPMPDFAARGFLHDIRNDVTVATGRVATLGPLGLVPALVFEDGQSVPDGTSAVDLDGPVVKAATPSGWQSLSGVGWQASDPPRFTETLATENGRLWLRRTGVTTIAPETSEDAWKTARRGLAFDADRLVALAANEAGPVVITAAGTHAGLPTLASLIDGAPPVAADPGTTRLDSLGVSPGRSVIWAETDGGRVVWDRGARLWRAPAADETPWQNRTAVDTGALRVSFAGADGKFEAKARDRDGRDRYKTFSWRRGRQMPFDTVRGMAAEGDVLLLATDFGLRRLQSGPGAFRNDVLYSGTDASGSPLPFSRVGRPDSNPDRLIAEAGAACFELASGTADPVPCADAPLSLERRALMHSSLWHWWKTDGAVDGTYLDASGSRLMAVPKISDGSFPHDQIHARISCFGTQAELWSGHDIVSLVTNGIPTQLTPVTGATGLHCQSDTAQLGRGDTLASGLYVGGDRAWRWNGGTWEPEPEAEAVAARMAGAVPWEAKRLRMTLHQRRLQLDYRWQDDLWREVRARNGRFAIDNAMAIGNREDGLQIYTPAGVFSWDTGVRRLDPDAIILRTPVDRDGFAACHARLVEAHDGTIQSVPEEPGKPVTLFCEDGKAYKGNPIAMTDAGAFKATTAHVNDNRVLIDTPIWQWERQAAGPTAAKLAITFKDEDVVLSGGRLSVDDYAGLAAPFDGMIELVTQADGWWRHSADALDVDSATRAAPEANPRQATALRHDFIDGAPVLCAEGTPTVAMTNGGAITRQSRCRDWRGADRVWNWYVSRTGAEANGLSRNGIPMNRHLSEGRFDDLFVLAAPMRHPEDGRLYAPTRTGVLVSGPSGPEDIHASAEPGFLARDGRGNPVLLTRAGPVAVGEASDPSCAALADLPVRLADGGDILRVDAVTGNAVQTTVQMGEDRVQFLVPCDALDDTLVSTIPVDIRNRGRFRASEPASIAPQLLITATGDTVQIRDQDGHGLTAPSGSALPSRGMIASTAGREVILAGARALFRIDVDRAISKTAGQSASLPPLLGPFLDANRAEPHRPQTVTNPLRPKSRPPVAEPAVLAPSSPATLMPTPPTPPTNVLAGLDNTTPLQLAQDELKTVQKALADLGHYRAKIDGITGPRTRAAISAWQAQTGYTETGDLTERQKRQLLMGQP</sequence>
<evidence type="ECO:0000259" key="3">
    <source>
        <dbReference type="Pfam" id="PF01471"/>
    </source>
</evidence>
<dbReference type="Gene3D" id="1.10.101.10">
    <property type="entry name" value="PGBD-like superfamily/PGBD"/>
    <property type="match status" value="1"/>
</dbReference>
<feature type="region of interest" description="Disordered" evidence="1">
    <location>
        <begin position="2635"/>
        <end position="2660"/>
    </location>
</feature>
<dbReference type="SUPFAM" id="SSF50969">
    <property type="entry name" value="YVTN repeat-like/Quinoprotein amine dehydrogenase"/>
    <property type="match status" value="1"/>
</dbReference>
<gene>
    <name evidence="4" type="ORF">C8N44_14012</name>
</gene>
<name>A0A2T6A5C2_9RHOB</name>
<dbReference type="InterPro" id="IPR036365">
    <property type="entry name" value="PGBD-like_sf"/>
</dbReference>
<keyword evidence="2" id="KW-0812">Transmembrane</keyword>
<evidence type="ECO:0000313" key="4">
    <source>
        <dbReference type="EMBL" id="PTX39019.1"/>
    </source>
</evidence>
<organism evidence="4 5">
    <name type="scientific">Allosediminivita pacifica</name>
    <dbReference type="NCBI Taxonomy" id="1267769"/>
    <lineage>
        <taxon>Bacteria</taxon>
        <taxon>Pseudomonadati</taxon>
        <taxon>Pseudomonadota</taxon>
        <taxon>Alphaproteobacteria</taxon>
        <taxon>Rhodobacterales</taxon>
        <taxon>Paracoccaceae</taxon>
        <taxon>Allosediminivita</taxon>
    </lineage>
</organism>
<dbReference type="RefSeq" id="WP_107978744.1">
    <property type="nucleotide sequence ID" value="NZ_BMEZ01000040.1"/>
</dbReference>
<keyword evidence="2" id="KW-0472">Membrane</keyword>
<feature type="transmembrane region" description="Helical" evidence="2">
    <location>
        <begin position="39"/>
        <end position="58"/>
    </location>
</feature>
<evidence type="ECO:0000256" key="2">
    <source>
        <dbReference type="SAM" id="Phobius"/>
    </source>
</evidence>
<reference evidence="4 5" key="1">
    <citation type="submission" date="2018-04" db="EMBL/GenBank/DDBJ databases">
        <title>Genomic Encyclopedia of Archaeal and Bacterial Type Strains, Phase II (KMG-II): from individual species to whole genera.</title>
        <authorList>
            <person name="Goeker M."/>
        </authorList>
    </citation>
    <scope>NUCLEOTIDE SEQUENCE [LARGE SCALE GENOMIC DNA]</scope>
    <source>
        <strain evidence="4 5">DSM 29329</strain>
    </source>
</reference>
<dbReference type="SUPFAM" id="SSF101898">
    <property type="entry name" value="NHL repeat"/>
    <property type="match status" value="1"/>
</dbReference>
<dbReference type="InterPro" id="IPR011044">
    <property type="entry name" value="Quino_amine_DH_bsu"/>
</dbReference>
<feature type="domain" description="Peptidoglycan binding-like" evidence="3">
    <location>
        <begin position="2697"/>
        <end position="2750"/>
    </location>
</feature>
<protein>
    <submittedName>
        <fullName evidence="4">Putative peptidoglycan binding protein</fullName>
    </submittedName>
</protein>
<dbReference type="EMBL" id="QBKN01000040">
    <property type="protein sequence ID" value="PTX39019.1"/>
    <property type="molecule type" value="Genomic_DNA"/>
</dbReference>
<keyword evidence="2" id="KW-1133">Transmembrane helix</keyword>
<comment type="caution">
    <text evidence="4">The sequence shown here is derived from an EMBL/GenBank/DDBJ whole genome shotgun (WGS) entry which is preliminary data.</text>
</comment>
<dbReference type="Pfam" id="PF01471">
    <property type="entry name" value="PG_binding_1"/>
    <property type="match status" value="1"/>
</dbReference>